<sequence length="166" mass="18059">MYPTAILTLFLLLSPFSTSSPVAITDDGSSAYKALVDFNFPVGLLPKGAVGYELDQASGRFYAYLNGSCGYSLEGSYELKYKSTISGYISENRLSSLTGISVKVLFLWLNIVEVVRKGDELELSVGIASASFPIDNFYDCPQCGCGFDCDKGQVRKLKLNRLVSSI</sequence>
<reference evidence="3" key="1">
    <citation type="submission" date="2025-08" db="UniProtKB">
        <authorList>
            <consortium name="RefSeq"/>
        </authorList>
    </citation>
    <scope>IDENTIFICATION</scope>
    <source>
        <tissue evidence="3">Leaves</tissue>
    </source>
</reference>
<dbReference type="Proteomes" id="UP000235220">
    <property type="component" value="Chromosome 11"/>
</dbReference>
<name>A0A2I4E6Z1_JUGRE</name>
<dbReference type="KEGG" id="jre:108986846"/>
<dbReference type="FunCoup" id="A0A2I4E6Z1">
    <property type="interactions" value="2318"/>
</dbReference>
<protein>
    <submittedName>
        <fullName evidence="3">Uncharacterized protein At5g01610-like</fullName>
    </submittedName>
</protein>
<feature type="chain" id="PRO_5030048632" evidence="1">
    <location>
        <begin position="20"/>
        <end position="166"/>
    </location>
</feature>
<dbReference type="Gene3D" id="2.30.240.10">
    <property type="entry name" value="At5g01610-like"/>
    <property type="match status" value="1"/>
</dbReference>
<dbReference type="OrthoDB" id="1873537at2759"/>
<evidence type="ECO:0000256" key="1">
    <source>
        <dbReference type="SAM" id="SignalP"/>
    </source>
</evidence>
<dbReference type="AlphaFoldDB" id="A0A2I4E6Z1"/>
<dbReference type="SUPFAM" id="SSF141562">
    <property type="entry name" value="At5g01610-like"/>
    <property type="match status" value="1"/>
</dbReference>
<evidence type="ECO:0000313" key="3">
    <source>
        <dbReference type="RefSeq" id="XP_018815168.2"/>
    </source>
</evidence>
<dbReference type="STRING" id="51240.A0A2I4E6Z1"/>
<dbReference type="InterPro" id="IPR036758">
    <property type="entry name" value="At5g01610-like"/>
</dbReference>
<dbReference type="Pfam" id="PF04398">
    <property type="entry name" value="DUF538"/>
    <property type="match status" value="1"/>
</dbReference>
<dbReference type="RefSeq" id="XP_018815168.2">
    <property type="nucleotide sequence ID" value="XM_018959623.2"/>
</dbReference>
<keyword evidence="1" id="KW-0732">Signal</keyword>
<dbReference type="GeneID" id="108986846"/>
<keyword evidence="2" id="KW-1185">Reference proteome</keyword>
<dbReference type="InterPro" id="IPR007493">
    <property type="entry name" value="DUF538"/>
</dbReference>
<dbReference type="InParanoid" id="A0A2I4E6Z1"/>
<feature type="signal peptide" evidence="1">
    <location>
        <begin position="1"/>
        <end position="19"/>
    </location>
</feature>
<organism evidence="2 3">
    <name type="scientific">Juglans regia</name>
    <name type="common">English walnut</name>
    <dbReference type="NCBI Taxonomy" id="51240"/>
    <lineage>
        <taxon>Eukaryota</taxon>
        <taxon>Viridiplantae</taxon>
        <taxon>Streptophyta</taxon>
        <taxon>Embryophyta</taxon>
        <taxon>Tracheophyta</taxon>
        <taxon>Spermatophyta</taxon>
        <taxon>Magnoliopsida</taxon>
        <taxon>eudicotyledons</taxon>
        <taxon>Gunneridae</taxon>
        <taxon>Pentapetalae</taxon>
        <taxon>rosids</taxon>
        <taxon>fabids</taxon>
        <taxon>Fagales</taxon>
        <taxon>Juglandaceae</taxon>
        <taxon>Juglans</taxon>
    </lineage>
</organism>
<dbReference type="PANTHER" id="PTHR31676:SF156">
    <property type="entry name" value="F22D16.19 PROTEIN"/>
    <property type="match status" value="1"/>
</dbReference>
<evidence type="ECO:0000313" key="2">
    <source>
        <dbReference type="Proteomes" id="UP000235220"/>
    </source>
</evidence>
<gene>
    <name evidence="3" type="primary">LOC108986846</name>
</gene>
<dbReference type="PANTHER" id="PTHR31676">
    <property type="entry name" value="T31J12.3 PROTEIN-RELATED"/>
    <property type="match status" value="1"/>
</dbReference>
<proteinExistence type="predicted"/>
<accession>A0A2I4E6Z1</accession>